<name>A0ABR9P101_9ACTN</name>
<dbReference type="Gene3D" id="3.30.450.40">
    <property type="match status" value="1"/>
</dbReference>
<dbReference type="InterPro" id="IPR036388">
    <property type="entry name" value="WH-like_DNA-bd_sf"/>
</dbReference>
<dbReference type="InterPro" id="IPR005471">
    <property type="entry name" value="Tscrpt_reg_IclR_N"/>
</dbReference>
<dbReference type="PANTHER" id="PTHR30136">
    <property type="entry name" value="HELIX-TURN-HELIX TRANSCRIPTIONAL REGULATOR, ICLR FAMILY"/>
    <property type="match status" value="1"/>
</dbReference>
<feature type="region of interest" description="Disordered" evidence="4">
    <location>
        <begin position="1"/>
        <end position="21"/>
    </location>
</feature>
<dbReference type="InterPro" id="IPR014757">
    <property type="entry name" value="Tscrpt_reg_IclR_C"/>
</dbReference>
<keyword evidence="8" id="KW-1185">Reference proteome</keyword>
<proteinExistence type="predicted"/>
<comment type="caution">
    <text evidence="7">The sequence shown here is derived from an EMBL/GenBank/DDBJ whole genome shotgun (WGS) entry which is preliminary data.</text>
</comment>
<dbReference type="InterPro" id="IPR036390">
    <property type="entry name" value="WH_DNA-bd_sf"/>
</dbReference>
<dbReference type="InterPro" id="IPR029016">
    <property type="entry name" value="GAF-like_dom_sf"/>
</dbReference>
<feature type="domain" description="HTH iclR-type" evidence="5">
    <location>
        <begin position="21"/>
        <end position="88"/>
    </location>
</feature>
<evidence type="ECO:0000313" key="7">
    <source>
        <dbReference type="EMBL" id="MBE2997526.1"/>
    </source>
</evidence>
<evidence type="ECO:0000256" key="4">
    <source>
        <dbReference type="SAM" id="MobiDB-lite"/>
    </source>
</evidence>
<dbReference type="EMBL" id="JADBGI010000002">
    <property type="protein sequence ID" value="MBE2997526.1"/>
    <property type="molecule type" value="Genomic_DNA"/>
</dbReference>
<evidence type="ECO:0000256" key="1">
    <source>
        <dbReference type="ARBA" id="ARBA00023015"/>
    </source>
</evidence>
<accession>A0ABR9P101</accession>
<protein>
    <submittedName>
        <fullName evidence="7">IclR family transcriptional regulator</fullName>
    </submittedName>
</protein>
<feature type="domain" description="IclR-ED" evidence="6">
    <location>
        <begin position="82"/>
        <end position="266"/>
    </location>
</feature>
<keyword evidence="2" id="KW-0238">DNA-binding</keyword>
<dbReference type="Proteomes" id="UP000806528">
    <property type="component" value="Unassembled WGS sequence"/>
</dbReference>
<evidence type="ECO:0000256" key="3">
    <source>
        <dbReference type="ARBA" id="ARBA00023163"/>
    </source>
</evidence>
<keyword evidence="1" id="KW-0805">Transcription regulation</keyword>
<evidence type="ECO:0000313" key="8">
    <source>
        <dbReference type="Proteomes" id="UP000806528"/>
    </source>
</evidence>
<dbReference type="PROSITE" id="PS51078">
    <property type="entry name" value="ICLR_ED"/>
    <property type="match status" value="1"/>
</dbReference>
<evidence type="ECO:0000259" key="6">
    <source>
        <dbReference type="PROSITE" id="PS51078"/>
    </source>
</evidence>
<dbReference type="SUPFAM" id="SSF46785">
    <property type="entry name" value="Winged helix' DNA-binding domain"/>
    <property type="match status" value="1"/>
</dbReference>
<keyword evidence="3" id="KW-0804">Transcription</keyword>
<dbReference type="PANTHER" id="PTHR30136:SF35">
    <property type="entry name" value="HTH-TYPE TRANSCRIPTIONAL REGULATOR RV1719"/>
    <property type="match status" value="1"/>
</dbReference>
<dbReference type="SMART" id="SM00346">
    <property type="entry name" value="HTH_ICLR"/>
    <property type="match status" value="1"/>
</dbReference>
<sequence length="270" mass="29309">MTTTPALPRPSGERSPDPSSRTAVDKALELMRFLGSHQEAIGVSELARRTGQTKSTAFRLLGILERNGMVQRQGTDYQLARKVYDLGARVHAPRQTWLAEVLTPFVAELYELTHETVHLATLRGTDVVYLTKLHGHRAVPAPSRVGSLVPAHCTAVGKSLLAHSPDTVEALLDRGLHRMTHRSLQGRRALQRELSTVRAHGLAYETEESAPGLRCVAAPVLGRGNRPVAALSVAGSTTGFDPERFTDRLRRIAYAASLAVKHAQARSAAA</sequence>
<reference evidence="7 8" key="1">
    <citation type="submission" date="2020-09" db="EMBL/GenBank/DDBJ databases">
        <title>Diversity and distribution of actinomycetes associated with coral in the coast of Hainan.</title>
        <authorList>
            <person name="Li F."/>
        </authorList>
    </citation>
    <scope>NUCLEOTIDE SEQUENCE [LARGE SCALE GENOMIC DNA]</scope>
    <source>
        <strain evidence="7 8">HNM0947</strain>
    </source>
</reference>
<dbReference type="Gene3D" id="1.10.10.10">
    <property type="entry name" value="Winged helix-like DNA-binding domain superfamily/Winged helix DNA-binding domain"/>
    <property type="match status" value="1"/>
</dbReference>
<dbReference type="Pfam" id="PF01614">
    <property type="entry name" value="IclR_C"/>
    <property type="match status" value="1"/>
</dbReference>
<organism evidence="7 8">
    <name type="scientific">Nocardiopsis coralli</name>
    <dbReference type="NCBI Taxonomy" id="2772213"/>
    <lineage>
        <taxon>Bacteria</taxon>
        <taxon>Bacillati</taxon>
        <taxon>Actinomycetota</taxon>
        <taxon>Actinomycetes</taxon>
        <taxon>Streptosporangiales</taxon>
        <taxon>Nocardiopsidaceae</taxon>
        <taxon>Nocardiopsis</taxon>
    </lineage>
</organism>
<gene>
    <name evidence="7" type="ORF">IDM40_02240</name>
</gene>
<dbReference type="InterPro" id="IPR050707">
    <property type="entry name" value="HTH_MetabolicPath_Reg"/>
</dbReference>
<evidence type="ECO:0000259" key="5">
    <source>
        <dbReference type="PROSITE" id="PS51077"/>
    </source>
</evidence>
<dbReference type="Pfam" id="PF09339">
    <property type="entry name" value="HTH_IclR"/>
    <property type="match status" value="1"/>
</dbReference>
<dbReference type="RefSeq" id="WP_193120190.1">
    <property type="nucleotide sequence ID" value="NZ_JADBGI010000002.1"/>
</dbReference>
<dbReference type="SUPFAM" id="SSF55781">
    <property type="entry name" value="GAF domain-like"/>
    <property type="match status" value="1"/>
</dbReference>
<dbReference type="PROSITE" id="PS51077">
    <property type="entry name" value="HTH_ICLR"/>
    <property type="match status" value="1"/>
</dbReference>
<evidence type="ECO:0000256" key="2">
    <source>
        <dbReference type="ARBA" id="ARBA00023125"/>
    </source>
</evidence>